<accession>A0A7X3IH47</accession>
<dbReference type="InterPro" id="IPR020084">
    <property type="entry name" value="NUDIX_hydrolase_CS"/>
</dbReference>
<keyword evidence="6" id="KW-1185">Reference proteome</keyword>
<evidence type="ECO:0000313" key="6">
    <source>
        <dbReference type="Proteomes" id="UP000460318"/>
    </source>
</evidence>
<dbReference type="InterPro" id="IPR015797">
    <property type="entry name" value="NUDIX_hydrolase-like_dom_sf"/>
</dbReference>
<comment type="caution">
    <text evidence="5">The sequence shown here is derived from an EMBL/GenBank/DDBJ whole genome shotgun (WGS) entry which is preliminary data.</text>
</comment>
<dbReference type="PANTHER" id="PTHR43046:SF2">
    <property type="entry name" value="8-OXO-DGTP DIPHOSPHATASE-RELATED"/>
    <property type="match status" value="1"/>
</dbReference>
<gene>
    <name evidence="5" type="ORF">GRF59_07305</name>
</gene>
<dbReference type="PANTHER" id="PTHR43046">
    <property type="entry name" value="GDP-MANNOSE MANNOSYL HYDROLASE"/>
    <property type="match status" value="1"/>
</dbReference>
<dbReference type="EMBL" id="WUBI01000001">
    <property type="protein sequence ID" value="MWV43438.1"/>
    <property type="molecule type" value="Genomic_DNA"/>
</dbReference>
<sequence>MSHLDRDFRQYIKKTSKITVQVAILVKNKDGEVLLQQRAGAEEWGLPLGSMTPGESLEDAARRELWEETTLTAQDMTLISMFSGPEFKKVSKGGDEEFLVIALYEAKGLQSELDFKAEVNKALRFFGEPWSSVDLLSMALLGQFRSLKD</sequence>
<dbReference type="PROSITE" id="PS00893">
    <property type="entry name" value="NUDIX_BOX"/>
    <property type="match status" value="1"/>
</dbReference>
<keyword evidence="2 3" id="KW-0378">Hydrolase</keyword>
<name>A0A7X3IH47_9BACL</name>
<dbReference type="InterPro" id="IPR020476">
    <property type="entry name" value="Nudix_hydrolase"/>
</dbReference>
<evidence type="ECO:0000256" key="3">
    <source>
        <dbReference type="RuleBase" id="RU003476"/>
    </source>
</evidence>
<evidence type="ECO:0000259" key="4">
    <source>
        <dbReference type="PROSITE" id="PS51462"/>
    </source>
</evidence>
<evidence type="ECO:0000256" key="1">
    <source>
        <dbReference type="ARBA" id="ARBA00001946"/>
    </source>
</evidence>
<comment type="similarity">
    <text evidence="3">Belongs to the Nudix hydrolase family.</text>
</comment>
<dbReference type="Pfam" id="PF00293">
    <property type="entry name" value="NUDIX"/>
    <property type="match status" value="1"/>
</dbReference>
<dbReference type="AlphaFoldDB" id="A0A7X3IH47"/>
<proteinExistence type="inferred from homology"/>
<dbReference type="SUPFAM" id="SSF55811">
    <property type="entry name" value="Nudix"/>
    <property type="match status" value="1"/>
</dbReference>
<feature type="domain" description="Nudix hydrolase" evidence="4">
    <location>
        <begin position="15"/>
        <end position="149"/>
    </location>
</feature>
<comment type="cofactor">
    <cofactor evidence="1">
        <name>Mg(2+)</name>
        <dbReference type="ChEBI" id="CHEBI:18420"/>
    </cofactor>
</comment>
<dbReference type="PRINTS" id="PR00502">
    <property type="entry name" value="NUDIXFAMILY"/>
</dbReference>
<dbReference type="GO" id="GO:0016787">
    <property type="term" value="F:hydrolase activity"/>
    <property type="evidence" value="ECO:0007669"/>
    <property type="project" value="UniProtKB-KW"/>
</dbReference>
<reference evidence="5 6" key="1">
    <citation type="submission" date="2019-12" db="EMBL/GenBank/DDBJ databases">
        <title>Paenibacillus sp. nov., an endophytic bacterium isolated from the stem of Dendrobium.</title>
        <authorList>
            <person name="Zhao R."/>
        </authorList>
    </citation>
    <scope>NUCLEOTIDE SEQUENCE [LARGE SCALE GENOMIC DNA]</scope>
    <source>
        <strain evidence="5 6">HJL G12</strain>
    </source>
</reference>
<dbReference type="Proteomes" id="UP000460318">
    <property type="component" value="Unassembled WGS sequence"/>
</dbReference>
<evidence type="ECO:0000256" key="2">
    <source>
        <dbReference type="ARBA" id="ARBA00022801"/>
    </source>
</evidence>
<protein>
    <submittedName>
        <fullName evidence="5">NUDIX domain-containing protein</fullName>
    </submittedName>
</protein>
<organism evidence="5 6">
    <name type="scientific">Paenibacillus dendrobii</name>
    <dbReference type="NCBI Taxonomy" id="2691084"/>
    <lineage>
        <taxon>Bacteria</taxon>
        <taxon>Bacillati</taxon>
        <taxon>Bacillota</taxon>
        <taxon>Bacilli</taxon>
        <taxon>Bacillales</taxon>
        <taxon>Paenibacillaceae</taxon>
        <taxon>Paenibacillus</taxon>
    </lineage>
</organism>
<dbReference type="Gene3D" id="3.90.79.10">
    <property type="entry name" value="Nucleoside Triphosphate Pyrophosphohydrolase"/>
    <property type="match status" value="1"/>
</dbReference>
<dbReference type="PROSITE" id="PS51462">
    <property type="entry name" value="NUDIX"/>
    <property type="match status" value="1"/>
</dbReference>
<evidence type="ECO:0000313" key="5">
    <source>
        <dbReference type="EMBL" id="MWV43438.1"/>
    </source>
</evidence>
<dbReference type="RefSeq" id="WP_160496946.1">
    <property type="nucleotide sequence ID" value="NZ_WUBI01000001.1"/>
</dbReference>
<dbReference type="InterPro" id="IPR000086">
    <property type="entry name" value="NUDIX_hydrolase_dom"/>
</dbReference>